<keyword evidence="1 5" id="KW-0575">Peroxidase</keyword>
<evidence type="ECO:0000256" key="4">
    <source>
        <dbReference type="ARBA" id="ARBA00023284"/>
    </source>
</evidence>
<feature type="domain" description="Thioredoxin" evidence="6">
    <location>
        <begin position="22"/>
        <end position="169"/>
    </location>
</feature>
<feature type="disulfide bond" description="Redox-active" evidence="5">
    <location>
        <begin position="64"/>
        <end position="98"/>
    </location>
</feature>
<comment type="function">
    <text evidence="5">Thiol-specific peroxidase that catalyzes the reduction of hydrogen peroxide and organic hydroperoxides to water and alcohols, respectively. Plays a role in cell protection against oxidative stress by detoxifying peroxides.</text>
</comment>
<protein>
    <recommendedName>
        <fullName evidence="5">Thiol peroxidase</fullName>
        <shortName evidence="5">Tpx</shortName>
        <ecNumber evidence="5">1.11.1.24</ecNumber>
    </recommendedName>
    <alternativeName>
        <fullName evidence="5">Peroxiredoxin tpx</fullName>
        <shortName evidence="5">Prx</shortName>
    </alternativeName>
    <alternativeName>
        <fullName evidence="5">Thioredoxin peroxidase</fullName>
    </alternativeName>
    <alternativeName>
        <fullName evidence="5">Thioredoxin-dependent peroxiredoxin</fullName>
    </alternativeName>
</protein>
<evidence type="ECO:0000256" key="3">
    <source>
        <dbReference type="ARBA" id="ARBA00023157"/>
    </source>
</evidence>
<dbReference type="InterPro" id="IPR013740">
    <property type="entry name" value="Redoxin"/>
</dbReference>
<dbReference type="Proteomes" id="UP000465601">
    <property type="component" value="Unassembled WGS sequence"/>
</dbReference>
<dbReference type="Pfam" id="PF08534">
    <property type="entry name" value="Redoxin"/>
    <property type="match status" value="1"/>
</dbReference>
<keyword evidence="4 5" id="KW-0676">Redox-active center</keyword>
<dbReference type="PANTHER" id="PTHR43110">
    <property type="entry name" value="THIOL PEROXIDASE"/>
    <property type="match status" value="1"/>
</dbReference>
<sequence>MEKRKGIVTMKGNPVTLLGKEIKIGDNAPDFSALTKDLKNYSLKDMGNKKKIISVVPSIDTGVCNLQTMKFNEEAGKLKDTIVATISMDLPFALSRYCAAKDIENSIVLSDHREASFGMAYGFLIEELRLLSRGVVVLDQNNKVAYVEYVKEIGEEPDYDKALEAVGKL</sequence>
<evidence type="ECO:0000256" key="1">
    <source>
        <dbReference type="ARBA" id="ARBA00022559"/>
    </source>
</evidence>
<evidence type="ECO:0000313" key="8">
    <source>
        <dbReference type="Proteomes" id="UP000465601"/>
    </source>
</evidence>
<dbReference type="NCBIfam" id="NF001808">
    <property type="entry name" value="PRK00522.1"/>
    <property type="match status" value="1"/>
</dbReference>
<evidence type="ECO:0000259" key="6">
    <source>
        <dbReference type="PROSITE" id="PS51352"/>
    </source>
</evidence>
<comment type="miscellaneous">
    <text evidence="5">The active site is a conserved redox-active cysteine residue, the peroxidatic cysteine (C(P)), which makes the nucleophilic attack on the peroxide substrate. The peroxide oxidizes the C(P)-SH to cysteine sulfenic acid (C(P)-SOH), which then reacts with another cysteine residue, the resolving cysteine (C(R)), to form a disulfide bridge. The disulfide is subsequently reduced by an appropriate electron donor to complete the catalytic cycle. In this atypical 2-Cys peroxiredoxin, C(R) is present in the same subunit to form an intramolecular disulfide. The disulfide is subsequently reduced by thioredoxin.</text>
</comment>
<dbReference type="EMBL" id="WBZB01000008">
    <property type="protein sequence ID" value="KAB3532518.1"/>
    <property type="molecule type" value="Genomic_DNA"/>
</dbReference>
<accession>A0A833HQY7</accession>
<dbReference type="GO" id="GO:0008379">
    <property type="term" value="F:thioredoxin peroxidase activity"/>
    <property type="evidence" value="ECO:0007669"/>
    <property type="project" value="UniProtKB-UniRule"/>
</dbReference>
<evidence type="ECO:0000313" key="7">
    <source>
        <dbReference type="EMBL" id="KAB3532518.1"/>
    </source>
</evidence>
<feature type="active site" description="Cysteine sulfenic acid (-SOH) intermediate" evidence="5">
    <location>
        <position position="64"/>
    </location>
</feature>
<gene>
    <name evidence="5" type="primary">tpx</name>
    <name evidence="7" type="ORF">F8153_02455</name>
</gene>
<organism evidence="7 8">
    <name type="scientific">Alkaliphilus serpentinus</name>
    <dbReference type="NCBI Taxonomy" id="1482731"/>
    <lineage>
        <taxon>Bacteria</taxon>
        <taxon>Bacillati</taxon>
        <taxon>Bacillota</taxon>
        <taxon>Clostridia</taxon>
        <taxon>Peptostreptococcales</taxon>
        <taxon>Natronincolaceae</taxon>
        <taxon>Alkaliphilus</taxon>
    </lineage>
</organism>
<keyword evidence="2 5" id="KW-0049">Antioxidant</keyword>
<name>A0A833HQY7_9FIRM</name>
<dbReference type="InterPro" id="IPR050455">
    <property type="entry name" value="Tpx_Peroxidase_subfamily"/>
</dbReference>
<dbReference type="OrthoDB" id="9781543at2"/>
<comment type="catalytic activity">
    <reaction evidence="5">
        <text>a hydroperoxide + [thioredoxin]-dithiol = an alcohol + [thioredoxin]-disulfide + H2O</text>
        <dbReference type="Rhea" id="RHEA:62620"/>
        <dbReference type="Rhea" id="RHEA-COMP:10698"/>
        <dbReference type="Rhea" id="RHEA-COMP:10700"/>
        <dbReference type="ChEBI" id="CHEBI:15377"/>
        <dbReference type="ChEBI" id="CHEBI:29950"/>
        <dbReference type="ChEBI" id="CHEBI:30879"/>
        <dbReference type="ChEBI" id="CHEBI:35924"/>
        <dbReference type="ChEBI" id="CHEBI:50058"/>
        <dbReference type="EC" id="1.11.1.24"/>
    </reaction>
</comment>
<dbReference type="EC" id="1.11.1.24" evidence="5"/>
<keyword evidence="5 7" id="KW-0560">Oxidoreductase</keyword>
<dbReference type="PANTHER" id="PTHR43110:SF1">
    <property type="entry name" value="THIOL PEROXIDASE"/>
    <property type="match status" value="1"/>
</dbReference>
<evidence type="ECO:0000256" key="2">
    <source>
        <dbReference type="ARBA" id="ARBA00022862"/>
    </source>
</evidence>
<evidence type="ECO:0000256" key="5">
    <source>
        <dbReference type="HAMAP-Rule" id="MF_00269"/>
    </source>
</evidence>
<dbReference type="HAMAP" id="MF_00269">
    <property type="entry name" value="Tpx"/>
    <property type="match status" value="1"/>
</dbReference>
<comment type="similarity">
    <text evidence="5">Belongs to the peroxiredoxin family. Tpx subfamily.</text>
</comment>
<comment type="subunit">
    <text evidence="5">Homodimer.</text>
</comment>
<keyword evidence="3 5" id="KW-1015">Disulfide bond</keyword>
<dbReference type="Gene3D" id="3.40.30.10">
    <property type="entry name" value="Glutaredoxin"/>
    <property type="match status" value="1"/>
</dbReference>
<dbReference type="InterPro" id="IPR036249">
    <property type="entry name" value="Thioredoxin-like_sf"/>
</dbReference>
<dbReference type="InterPro" id="IPR013766">
    <property type="entry name" value="Thioredoxin_domain"/>
</dbReference>
<dbReference type="SUPFAM" id="SSF52833">
    <property type="entry name" value="Thioredoxin-like"/>
    <property type="match status" value="1"/>
</dbReference>
<dbReference type="CDD" id="cd03014">
    <property type="entry name" value="PRX_Atyp2cys"/>
    <property type="match status" value="1"/>
</dbReference>
<comment type="caution">
    <text evidence="7">The sequence shown here is derived from an EMBL/GenBank/DDBJ whole genome shotgun (WGS) entry which is preliminary data.</text>
</comment>
<dbReference type="InterPro" id="IPR002065">
    <property type="entry name" value="TPX"/>
</dbReference>
<reference evidence="7 8" key="1">
    <citation type="submission" date="2019-10" db="EMBL/GenBank/DDBJ databases">
        <title>Alkaliphilus serpentinus sp. nov. and Alkaliphilus pronyensis sp. nov., two novel anaerobic alkaliphilic species isolated from the serpentinized-hosted hydrothermal field of the Prony Bay (New Caledonia).</title>
        <authorList>
            <person name="Postec A."/>
        </authorList>
    </citation>
    <scope>NUCLEOTIDE SEQUENCE [LARGE SCALE GENOMIC DNA]</scope>
    <source>
        <strain evidence="7 8">LacT</strain>
    </source>
</reference>
<dbReference type="PROSITE" id="PS51352">
    <property type="entry name" value="THIOREDOXIN_2"/>
    <property type="match status" value="1"/>
</dbReference>
<proteinExistence type="inferred from homology"/>
<keyword evidence="8" id="KW-1185">Reference proteome</keyword>
<dbReference type="RefSeq" id="WP_151864768.1">
    <property type="nucleotide sequence ID" value="NZ_WBZB01000008.1"/>
</dbReference>
<dbReference type="AlphaFoldDB" id="A0A833HQY7"/>